<keyword evidence="2" id="KW-1185">Reference proteome</keyword>
<organism evidence="1 2">
    <name type="scientific">Stakelama sediminis</name>
    <dbReference type="NCBI Taxonomy" id="463200"/>
    <lineage>
        <taxon>Bacteria</taxon>
        <taxon>Pseudomonadati</taxon>
        <taxon>Pseudomonadota</taxon>
        <taxon>Alphaproteobacteria</taxon>
        <taxon>Sphingomonadales</taxon>
        <taxon>Sphingomonadaceae</taxon>
        <taxon>Stakelama</taxon>
    </lineage>
</organism>
<name>A0A840Z3C7_9SPHN</name>
<evidence type="ECO:0000313" key="1">
    <source>
        <dbReference type="EMBL" id="MBB5720247.1"/>
    </source>
</evidence>
<proteinExistence type="predicted"/>
<comment type="caution">
    <text evidence="1">The sequence shown here is derived from an EMBL/GenBank/DDBJ whole genome shotgun (WGS) entry which is preliminary data.</text>
</comment>
<dbReference type="AlphaFoldDB" id="A0A840Z3C7"/>
<evidence type="ECO:0008006" key="3">
    <source>
        <dbReference type="Google" id="ProtNLM"/>
    </source>
</evidence>
<dbReference type="RefSeq" id="WP_184005909.1">
    <property type="nucleotide sequence ID" value="NZ_BAABIF010000010.1"/>
</dbReference>
<dbReference type="Proteomes" id="UP000554342">
    <property type="component" value="Unassembled WGS sequence"/>
</dbReference>
<accession>A0A840Z3C7</accession>
<gene>
    <name evidence="1" type="ORF">FHR23_003210</name>
</gene>
<dbReference type="EMBL" id="JACIJI010000010">
    <property type="protein sequence ID" value="MBB5720247.1"/>
    <property type="molecule type" value="Genomic_DNA"/>
</dbReference>
<sequence>MIANHTDEIQQALNAHRALAILQLLEGPLRGGANERLLTSIFEMIQLRTSRAELRSVLDFLDREGAISTTEVEGLIVIELRYHGHEIATGLVLVEGIEKPKPEAPYLG</sequence>
<protein>
    <recommendedName>
        <fullName evidence="3">ArsR family transcriptional regulator</fullName>
    </recommendedName>
</protein>
<evidence type="ECO:0000313" key="2">
    <source>
        <dbReference type="Proteomes" id="UP000554342"/>
    </source>
</evidence>
<reference evidence="1 2" key="1">
    <citation type="submission" date="2020-08" db="EMBL/GenBank/DDBJ databases">
        <title>Genomic Encyclopedia of Type Strains, Phase IV (KMG-IV): sequencing the most valuable type-strain genomes for metagenomic binning, comparative biology and taxonomic classification.</title>
        <authorList>
            <person name="Goeker M."/>
        </authorList>
    </citation>
    <scope>NUCLEOTIDE SEQUENCE [LARGE SCALE GENOMIC DNA]</scope>
    <source>
        <strain evidence="1 2">DSM 27203</strain>
    </source>
</reference>